<evidence type="ECO:0000313" key="1">
    <source>
        <dbReference type="EMBL" id="KAI5681214.1"/>
    </source>
</evidence>
<organism evidence="1 2">
    <name type="scientific">Catharanthus roseus</name>
    <name type="common">Madagascar periwinkle</name>
    <name type="synonym">Vinca rosea</name>
    <dbReference type="NCBI Taxonomy" id="4058"/>
    <lineage>
        <taxon>Eukaryota</taxon>
        <taxon>Viridiplantae</taxon>
        <taxon>Streptophyta</taxon>
        <taxon>Embryophyta</taxon>
        <taxon>Tracheophyta</taxon>
        <taxon>Spermatophyta</taxon>
        <taxon>Magnoliopsida</taxon>
        <taxon>eudicotyledons</taxon>
        <taxon>Gunneridae</taxon>
        <taxon>Pentapetalae</taxon>
        <taxon>asterids</taxon>
        <taxon>lamiids</taxon>
        <taxon>Gentianales</taxon>
        <taxon>Apocynaceae</taxon>
        <taxon>Rauvolfioideae</taxon>
        <taxon>Vinceae</taxon>
        <taxon>Catharanthinae</taxon>
        <taxon>Catharanthus</taxon>
    </lineage>
</organism>
<sequence length="117" mass="12515">MASIANRNSSLGHSSDEKLIQVPDSTTASPSPFQTSMSTPTITTSGTTTTLSTSIGIPSSSTNAAFAFSIDINKLITKADLSTIFDLKSSFCDFDSIFQLVLLEESEFQSSLFLFLN</sequence>
<dbReference type="Proteomes" id="UP001060085">
    <property type="component" value="Linkage Group LG01"/>
</dbReference>
<comment type="caution">
    <text evidence="1">The sequence shown here is derived from an EMBL/GenBank/DDBJ whole genome shotgun (WGS) entry which is preliminary data.</text>
</comment>
<accession>A0ACC0C8E0</accession>
<gene>
    <name evidence="1" type="ORF">M9H77_02441</name>
</gene>
<name>A0ACC0C8E0_CATRO</name>
<protein>
    <submittedName>
        <fullName evidence="1">Uncharacterized protein</fullName>
    </submittedName>
</protein>
<proteinExistence type="predicted"/>
<evidence type="ECO:0000313" key="2">
    <source>
        <dbReference type="Proteomes" id="UP001060085"/>
    </source>
</evidence>
<keyword evidence="2" id="KW-1185">Reference proteome</keyword>
<dbReference type="EMBL" id="CM044701">
    <property type="protein sequence ID" value="KAI5681214.1"/>
    <property type="molecule type" value="Genomic_DNA"/>
</dbReference>
<reference evidence="2" key="1">
    <citation type="journal article" date="2023" name="Nat. Plants">
        <title>Single-cell RNA sequencing provides a high-resolution roadmap for understanding the multicellular compartmentation of specialized metabolism.</title>
        <authorList>
            <person name="Sun S."/>
            <person name="Shen X."/>
            <person name="Li Y."/>
            <person name="Li Y."/>
            <person name="Wang S."/>
            <person name="Li R."/>
            <person name="Zhang H."/>
            <person name="Shen G."/>
            <person name="Guo B."/>
            <person name="Wei J."/>
            <person name="Xu J."/>
            <person name="St-Pierre B."/>
            <person name="Chen S."/>
            <person name="Sun C."/>
        </authorList>
    </citation>
    <scope>NUCLEOTIDE SEQUENCE [LARGE SCALE GENOMIC DNA]</scope>
</reference>